<dbReference type="Gene3D" id="3.40.50.980">
    <property type="match status" value="6"/>
</dbReference>
<dbReference type="Gene3D" id="3.30.300.30">
    <property type="match status" value="4"/>
</dbReference>
<dbReference type="FunFam" id="1.10.1200.10:FF:000016">
    <property type="entry name" value="Non-ribosomal peptide synthase"/>
    <property type="match status" value="1"/>
</dbReference>
<feature type="domain" description="Carrier" evidence="7">
    <location>
        <begin position="4535"/>
        <end position="4610"/>
    </location>
</feature>
<reference evidence="8 9" key="1">
    <citation type="submission" date="2016-09" db="EMBL/GenBank/DDBJ databases">
        <title>Streptomyces rubrolavendulae MJM4426 Genome sequencing and assembly.</title>
        <authorList>
            <person name="Kim J.-G."/>
        </authorList>
    </citation>
    <scope>NUCLEOTIDE SEQUENCE [LARGE SCALE GENOMIC DNA]</scope>
    <source>
        <strain evidence="8 9">MJM4426</strain>
    </source>
</reference>
<keyword evidence="9" id="KW-1185">Reference proteome</keyword>
<dbReference type="InterPro" id="IPR042099">
    <property type="entry name" value="ANL_N_sf"/>
</dbReference>
<evidence type="ECO:0000313" key="9">
    <source>
        <dbReference type="Proteomes" id="UP000095349"/>
    </source>
</evidence>
<protein>
    <submittedName>
        <fullName evidence="8">Linear gramicidin synthase subunit D</fullName>
    </submittedName>
</protein>
<keyword evidence="3" id="KW-0596">Phosphopantetheine</keyword>
<dbReference type="GO" id="GO:0017000">
    <property type="term" value="P:antibiotic biosynthetic process"/>
    <property type="evidence" value="ECO:0007669"/>
    <property type="project" value="UniProtKB-KW"/>
</dbReference>
<dbReference type="InterPro" id="IPR009081">
    <property type="entry name" value="PP-bd_ACP"/>
</dbReference>
<dbReference type="Pfam" id="PF00550">
    <property type="entry name" value="PP-binding"/>
    <property type="match status" value="4"/>
</dbReference>
<dbReference type="PATRIC" id="fig|285473.5.peg.4633"/>
<gene>
    <name evidence="8" type="primary">lgrD_2</name>
    <name evidence="8" type="ORF">A4G23_04410</name>
</gene>
<dbReference type="CDD" id="cd12117">
    <property type="entry name" value="A_NRPS_Srf_like"/>
    <property type="match status" value="2"/>
</dbReference>
<dbReference type="InterPro" id="IPR025110">
    <property type="entry name" value="AMP-bd_C"/>
</dbReference>
<keyword evidence="6" id="KW-0045">Antibiotic biosynthesis</keyword>
<dbReference type="Pfam" id="PF00668">
    <property type="entry name" value="Condensation"/>
    <property type="match status" value="5"/>
</dbReference>
<sequence>MAFAQHAENRTLPALFGAQVARRPDAIALMAESGSMCYAELDARVARAAAVLHGRGVRRGTLVGVCLERGTALIVSMLAVMRAGGVYVPLDPAHPEERLRYMADDSGLGLVVTQPSVAGRLPDRVRRVLLTDLDDAAAADAPAPELGPDDAAYMIYTSGSTGRPKGVVVTHRGIADLSRTQRERMEVLPGSRVLQFASPSFDASVFEVTKSLLNGATFVVLDRGGLAGAELTRVLRDFRVTHATLPPAVLPTMNPDDVPGLAALMVAGEACPGELVDLWSRGRRVYNGYGPTEATVCATMSAPLGGSGTPPLGAPVEGTRVYVLDDTLRPVPAGATGELYIAGEGLARGYFGRPDLTAERFVADPYGPAGTRMYRTGDLVRRTDGGELEFAGRADDQVKLRGFRIEPGEIEAAAMRQPGVAHAVAQVREDRTGHRRLVAYAVPGTGAPTPTPAAIRAALGRELPAYMVPQAVVVLDALPLTVNGKIDRAALPEPSPSQLVGEYVAPRDATEEAVAEVFAELLGVDRVGVHDDFFDLGGDSIRAVQALSRIEARLGVHAGRRALFAHPTVAELVAGGLTAAAGDGIPRADRDRPLPLSSAQRRLWFLDQYEGGSTEYYTGSAYRLRGALDVPALRTALRGLLARHESLRTTFHEEGGHPVQRVRAAADAPLALDERDLSGLPGADREEALSALLLAEVETPFDLTTGPLLRTVLVRLADDEHVLVLSTHHIVSDGWSLDVLTRDLTALYRAATDPQAAPPAELRLQYADFAAWEHGSRDRAAAAGRLAYWERQLDEVRPLALPTDRPRPEVRTTRGAVHRFELTPAETDALKELGRGRGATLFMTLTAMTQLLLATASGSGDVTLGVASAGRDHRQTDDLVGFFVNPVVIRSRPRTTDTVVSFIDGVRTTVMEALDHELPFDRLVEELVTERDPARTPLFQAMMVLQNTLPRQVVLPGLDVAEVLLPRTRSLFDLVVEYEERDGGLRVAIEYNTGLFDEASAHRLGERLRRLVATAVARPRLPLAALDLLSDDERRQLAGWSGRAPQSPVPTVPELFADVAARVPDQTAVIGTGERLTYAELRSRAEDLARRLRAAGVRAETPVVLVLERGVQVVVSMLAVLRAGGAYVPAHAGHPLDRVRGLIRQTGAVCVIADEVSKDRVPHDTGLPLIVLDASGRPTDDGPSAPLTAAAHHPDQLAYVMFTSGSTGTPKGVGVTHDAVTRLAVDGRWRDGRHRRTLFHSAHAFDAATFEIWVPLLNGGSVVVAPPQQLDAEAFGALVEEHGVHSTFVTTSLFNLYANQMPECFSGMRAVITGGEAANAQAVRKVAEACPGLLVLNGYGPTETTTFATAHACAPHGAEASTLPIGTALDDTRLLVLDGLLRPVPQGVTGELYIGGAGLARGYWGRPDLTAERFVAHPTAPGERLYRTGDLVRRTADGALEYVGRADAQVKIRGFRVELGEIEAALLRLPEVGEAAVVVHDTGTGAKRIIGYVVAERGVDAPLDRDGIRARLGERLPEYMVPAALVPLDALPLNSNGKVDRRALPAPDPAWAADEAVYVAPRDEVERVLAEVFASVLGVERVGVHDNFFDLGGDSILSIQVVSRARRAGLRLTSKDVFVRQTVAGLAAVAVPAGGEGTPTAHEQGVVSGGVAVTPIVGWFLGRHVRAPHHFNMAVLLEPGGGFEAGVLPEAVGVLLAHHDMLRLRVVEGELSVAESEDVGRVFETVDVRGLSGAGLDAVVREHSVRVQSALDLAEGPLVRVVLFDGGASGGSRLLLAAHHLVVDGVSWRVLLEDLETACRRKPLGAKTTSFPHWARLLTTAAAEGRFDAETSYWTEATAGAGAEIPVDADGANLMGTQATVRCELPEGLTRRLLQEVPGVYRTQVNDVLLAALARVLCGWSGRERLLIDLEGHGREELFEGVDLSRTVGWFTTMFPVVLRSYDGWDAQIKHTKEALRAVPGRGIGFGALRHLRGELEAVPAPRVSFNYLGRFDPRGEDGLYESITLNPGGEYAPEEERAHLLDVVGQVVDGRLVFDWAFSTAVHDEATVAGLAERFAAELTELVGHCLTDGAGGATPSDFPLVSLSQAEVDRLAGDGRDVEDIHPLTPMQQGMLFHTLLEPDSPSYFEQLMFVLDGVTDIQGLARAWQRVADATPVLRTSLAWEGLDEPVQRVHRSAPFPVTVGDWSGLPEEGQRAALEEFTAADERAGIDLSVAPLSRVALFRLSETRVQVVWTFHHILLDGWSLPLVMADLFTAYRGGALPARPAFRDYHAWLSEQDTEAAHAYWRDVLAGYDTPVPLPYDRVPDDVRSTRSTARLVDDLPAGPTAAVHDFAKRHRITVNAMVQAAWALLLSAYSGQTDVVFGATTSGRPTDLPDVESTVGIFINTLPVRIRLDPARPVADWLRDVQLQQTEARGHDYLPLARVQAEAGLPADTTLFDSLVVFENYPVDEDSARAHGLTVRDISANEATNYPLMLAAYDGDRIGFHLRYDPHHFDADTARRLLDRLVHLLTALVAEPDRRLAAVPLLAPGEQRAVLGGPARRGDTDGTMISLFTDQAARHPDRLALIGEDERLTFAELDARSDRVARVLSARGVGRGAFVGVCLERGPAQTVAYLGVLKAGAAYLPMDPAYPLDRLQYMVDDSGIRMVVTQRSLAGAVPATERQLILDEPADDGTEPAAPMPEVGLDDAAYMIYTSGSTGRPKGVVVSHRGVAELARTLRDRMRITPDSRTLQFSSPSFDAAVFERAASLLNGAALVTPSRDKLAGDELADVIRDFGVTHALLPPAVLPTMDPRELPGLAVLAAGGEALPGELVDRWSRDRCLVNAYGPTETTVCATLSGPLSGGATPPIGTRVEGSTVHVLDAFLRPVPDGVAGELYIGGESLSRGYWGRPGLTAERFVADPFGAPGARMYRSGDVVRRRADGQLEYVGRVDHQVKIRGFRIELGEIEAALLARPGVRQAVVAVREDRPGSKRLVGYVVPEDGTTPDPAALRAAVAEVLPAHMVPAAVVPLDALPLTVNGKTDTKALPDPDWAPDDAAHVAPRNEVERVLAGVFASVLGVERVGVHDNFFDLGGDSILSIQVVSRARRANVHVTSKDVFAHQTVAGLAEAAAPGRGAAPTAEQGVVSGGVAVTPIVGWFLGRHVRAPHHFNMAVLLEPGGGFEAGVLPEAVGVLLAHHDMLRLRVVEGELFVAESEDVGRVFETVDVSGLSGAGLDAVVREHSVRVQSALDLAEGPLVRVVLFDGGASGGSRLLLAAHHLVVDGVSWRVLLEDLETACRRMPLGAKTTSFPHWAARLADHTEQGGFDAELPYWTALTDGVPSDVPVDADGANLMGTQEVVRCGLPEGVTRRLLQEVPGVYRTQVNDVLLAALARVLCGWSGRERLLIDLEGHGREELFEGVDLSRTVGWFTTMFPVVLRSYDGWDAQIKHTKEALRGIPNRGLGFGALRHLRGELGSLPERHVGFNYLGQFDAPAGEDGLFTPSDLHPGGEYAPLDERPHLLDVVGRVVDGRLVFDWAFSTAVHDEATVAGLAERFAAELTELVGHCLTDGAGGATPSDFPLVSLSQAEVDRLVGDGRDVEDVYPLTPMQQGMLFHTLLEPDSPSYFEQTLLVLDGVTDIEALARAWQRVVDATPVLRTTIAWQGIEQPVQIVRREAVLPVTVGDWSGLPEEGQRAALEEFTAADERAGIDLSVAPLLRVALFRLSETRVQVVWTFHHILLDGWSLPLVMADLFTAYRGGALPARPAFRDYHAWLSEQDTEAAHAYWRDVLAGYDTPVPLPYDRVPDDVRAARATERQELDVPDGLSDAVLDFAKRHRLTVNTVVQGAWALLLSAYSGQTDIVFGATTSGRPTDLPDVESTVGIFINTLPVRVRLDPARPVADWLRGIQLQQTESRRHDYLSLARVQAEAGLPADTTLFDSLVVFENYPVDEDSARAHGLTVRDVTANEATNYPLTLSAFSGDRVRLVLGYEPKHFDEPTVRGLLDHLGDILRAITEGADVPLGRMPGRRDPALAAFQDGGTTGVPGRSVPELFAEQAGRRPDAVAVTGEDGQLTYAELDAEADRLARVLAERGVGPESRVLLLMPRSTRVVVAMLAVLKAGAAYVPVHAAFPADRVAWLLKDTAAAAAVADTSMLDRLVEPGVPVITYDAIGDAVPAGSGAAPPRVPADCAAYVMFTSGSTGTPKGVTVSHRSVVALTRDRRWQGAHERVLFHSPHAFDAATYEVWAPLLAGGTVAVAPAGDLTAEVIRTGAARHGVTAMFLTTALFTLFAQADPGCFGGLREVWTGGEAAQPAAFARVAEACPDTTVVHVYGPTETTTFATCTPITADEARAAVTPIGRPMDNTRAYVLDALLRPVPAGTAGELYLAGDGVARGYENRPALTAERFVADPFSAGGRLYRTGDVVRWNADGRIEFIGRADGQVKIRGFRIELGEIENALADCPGVARAAVAVVDSPSGSKQLVGHLLPEEPAARPHPDAVRAKLAGMLPAYMVPAVLLPIDELPLTPNGKVDRRALPAPDWSRMSEDRYEAPETVTEEALADIWAGILGRERIGVHDNFFDIGGDSVRGIQVVGAVETAFGVRVPTRSLFAHQTLRAFAEAVEEAVLAEVEDLD</sequence>
<dbReference type="FunFam" id="3.40.50.12780:FF:000012">
    <property type="entry name" value="Non-ribosomal peptide synthetase"/>
    <property type="match status" value="3"/>
</dbReference>
<dbReference type="RefSeq" id="WP_069978379.1">
    <property type="nucleotide sequence ID" value="NZ_CP017316.1"/>
</dbReference>
<dbReference type="FunFam" id="1.10.1200.10:FF:000005">
    <property type="entry name" value="Nonribosomal peptide synthetase 1"/>
    <property type="match status" value="3"/>
</dbReference>
<dbReference type="InterPro" id="IPR020806">
    <property type="entry name" value="PKS_PP-bd"/>
</dbReference>
<feature type="domain" description="Carrier" evidence="7">
    <location>
        <begin position="1560"/>
        <end position="1634"/>
    </location>
</feature>
<dbReference type="EMBL" id="CP017316">
    <property type="protein sequence ID" value="AOT61522.1"/>
    <property type="molecule type" value="Genomic_DNA"/>
</dbReference>
<proteinExistence type="inferred from homology"/>
<evidence type="ECO:0000313" key="8">
    <source>
        <dbReference type="EMBL" id="AOT61522.1"/>
    </source>
</evidence>
<evidence type="ECO:0000256" key="4">
    <source>
        <dbReference type="ARBA" id="ARBA00022553"/>
    </source>
</evidence>
<keyword evidence="4" id="KW-0597">Phosphoprotein</keyword>
<dbReference type="SUPFAM" id="SSF47336">
    <property type="entry name" value="ACP-like"/>
    <property type="match status" value="4"/>
</dbReference>
<dbReference type="Gene3D" id="3.30.559.10">
    <property type="entry name" value="Chloramphenicol acetyltransferase-like domain"/>
    <property type="match status" value="5"/>
</dbReference>
<dbReference type="CDD" id="cd19534">
    <property type="entry name" value="E_NRPS"/>
    <property type="match status" value="2"/>
</dbReference>
<organism evidence="8 9">
    <name type="scientific">Streptomyces rubrolavendulae</name>
    <dbReference type="NCBI Taxonomy" id="285473"/>
    <lineage>
        <taxon>Bacteria</taxon>
        <taxon>Bacillati</taxon>
        <taxon>Actinomycetota</taxon>
        <taxon>Actinomycetes</taxon>
        <taxon>Kitasatosporales</taxon>
        <taxon>Streptomycetaceae</taxon>
        <taxon>Streptomyces</taxon>
    </lineage>
</organism>
<dbReference type="CDD" id="cd19543">
    <property type="entry name" value="DCL_NRPS"/>
    <property type="match status" value="2"/>
</dbReference>
<dbReference type="InterPro" id="IPR023213">
    <property type="entry name" value="CAT-like_dom_sf"/>
</dbReference>
<dbReference type="InterPro" id="IPR010060">
    <property type="entry name" value="NRPS_synth"/>
</dbReference>
<dbReference type="InterPro" id="IPR045851">
    <property type="entry name" value="AMP-bd_C_sf"/>
</dbReference>
<dbReference type="InterPro" id="IPR020845">
    <property type="entry name" value="AMP-binding_CS"/>
</dbReference>
<dbReference type="GO" id="GO:0031177">
    <property type="term" value="F:phosphopantetheine binding"/>
    <property type="evidence" value="ECO:0007669"/>
    <property type="project" value="InterPro"/>
</dbReference>
<dbReference type="InterPro" id="IPR010071">
    <property type="entry name" value="AA_adenyl_dom"/>
</dbReference>
<dbReference type="OrthoDB" id="2472181at2"/>
<dbReference type="PROSITE" id="PS00455">
    <property type="entry name" value="AMP_BINDING"/>
    <property type="match status" value="4"/>
</dbReference>
<dbReference type="PANTHER" id="PTHR45527">
    <property type="entry name" value="NONRIBOSOMAL PEPTIDE SYNTHETASE"/>
    <property type="match status" value="1"/>
</dbReference>
<evidence type="ECO:0000256" key="6">
    <source>
        <dbReference type="ARBA" id="ARBA00023194"/>
    </source>
</evidence>
<dbReference type="InterPro" id="IPR006162">
    <property type="entry name" value="Ppantetheine_attach_site"/>
</dbReference>
<feature type="domain" description="Carrier" evidence="7">
    <location>
        <begin position="3044"/>
        <end position="3118"/>
    </location>
</feature>
<dbReference type="SUPFAM" id="SSF52777">
    <property type="entry name" value="CoA-dependent acyltransferases"/>
    <property type="match status" value="10"/>
</dbReference>
<dbReference type="GO" id="GO:0005737">
    <property type="term" value="C:cytoplasm"/>
    <property type="evidence" value="ECO:0007669"/>
    <property type="project" value="TreeGrafter"/>
</dbReference>
<dbReference type="CDD" id="cd19531">
    <property type="entry name" value="LCL_NRPS-like"/>
    <property type="match status" value="1"/>
</dbReference>
<dbReference type="SUPFAM" id="SSF56801">
    <property type="entry name" value="Acetyl-CoA synthetase-like"/>
    <property type="match status" value="4"/>
</dbReference>
<dbReference type="Gene3D" id="1.10.1200.10">
    <property type="entry name" value="ACP-like"/>
    <property type="match status" value="4"/>
</dbReference>
<keyword evidence="5" id="KW-0677">Repeat</keyword>
<dbReference type="FunFam" id="3.40.50.980:FF:000001">
    <property type="entry name" value="Non-ribosomal peptide synthetase"/>
    <property type="match status" value="4"/>
</dbReference>
<dbReference type="GO" id="GO:0043041">
    <property type="term" value="P:amino acid activation for nonribosomal peptide biosynthetic process"/>
    <property type="evidence" value="ECO:0007669"/>
    <property type="project" value="TreeGrafter"/>
</dbReference>
<dbReference type="FunFam" id="3.30.300.30:FF:000010">
    <property type="entry name" value="Enterobactin synthetase component F"/>
    <property type="match status" value="4"/>
</dbReference>
<dbReference type="InterPro" id="IPR001242">
    <property type="entry name" value="Condensation_dom"/>
</dbReference>
<comment type="similarity">
    <text evidence="2">Belongs to the ATP-dependent AMP-binding enzyme family.</text>
</comment>
<evidence type="ECO:0000256" key="3">
    <source>
        <dbReference type="ARBA" id="ARBA00022450"/>
    </source>
</evidence>
<feature type="domain" description="Carrier" evidence="7">
    <location>
        <begin position="505"/>
        <end position="580"/>
    </location>
</feature>
<dbReference type="NCBIfam" id="NF003417">
    <property type="entry name" value="PRK04813.1"/>
    <property type="match status" value="4"/>
</dbReference>
<dbReference type="Gene3D" id="3.40.50.12780">
    <property type="entry name" value="N-terminal domain of ligase-like"/>
    <property type="match status" value="1"/>
</dbReference>
<dbReference type="Proteomes" id="UP000095349">
    <property type="component" value="Chromosome"/>
</dbReference>
<dbReference type="KEGG" id="srn:A4G23_04410"/>
<accession>A0A1D8G7U4</accession>
<dbReference type="SMART" id="SM00823">
    <property type="entry name" value="PKS_PP"/>
    <property type="match status" value="4"/>
</dbReference>
<dbReference type="PROSITE" id="PS00012">
    <property type="entry name" value="PHOSPHOPANTETHEINE"/>
    <property type="match status" value="4"/>
</dbReference>
<dbReference type="GO" id="GO:0044550">
    <property type="term" value="P:secondary metabolite biosynthetic process"/>
    <property type="evidence" value="ECO:0007669"/>
    <property type="project" value="UniProtKB-ARBA"/>
</dbReference>
<evidence type="ECO:0000256" key="5">
    <source>
        <dbReference type="ARBA" id="ARBA00022737"/>
    </source>
</evidence>
<comment type="cofactor">
    <cofactor evidence="1">
        <name>pantetheine 4'-phosphate</name>
        <dbReference type="ChEBI" id="CHEBI:47942"/>
    </cofactor>
</comment>
<dbReference type="GO" id="GO:0072330">
    <property type="term" value="P:monocarboxylic acid biosynthetic process"/>
    <property type="evidence" value="ECO:0007669"/>
    <property type="project" value="UniProtKB-ARBA"/>
</dbReference>
<dbReference type="Pfam" id="PF00501">
    <property type="entry name" value="AMP-binding"/>
    <property type="match status" value="4"/>
</dbReference>
<dbReference type="InterPro" id="IPR000873">
    <property type="entry name" value="AMP-dep_synth/lig_dom"/>
</dbReference>
<dbReference type="STRING" id="285473.A4G23_04410"/>
<dbReference type="SMART" id="SM01294">
    <property type="entry name" value="PKS_PP_betabranch"/>
    <property type="match status" value="1"/>
</dbReference>
<dbReference type="GO" id="GO:0008610">
    <property type="term" value="P:lipid biosynthetic process"/>
    <property type="evidence" value="ECO:0007669"/>
    <property type="project" value="UniProtKB-ARBA"/>
</dbReference>
<evidence type="ECO:0000259" key="7">
    <source>
        <dbReference type="PROSITE" id="PS50075"/>
    </source>
</evidence>
<name>A0A1D8G7U4_9ACTN</name>
<evidence type="ECO:0000256" key="1">
    <source>
        <dbReference type="ARBA" id="ARBA00001957"/>
    </source>
</evidence>
<dbReference type="FunFam" id="2.30.38.10:FF:000001">
    <property type="entry name" value="Non-ribosomal peptide synthetase PvdI"/>
    <property type="match status" value="4"/>
</dbReference>
<dbReference type="PROSITE" id="PS50075">
    <property type="entry name" value="CARRIER"/>
    <property type="match status" value="4"/>
</dbReference>
<dbReference type="Gene3D" id="2.30.38.10">
    <property type="entry name" value="Luciferase, Domain 3"/>
    <property type="match status" value="3"/>
</dbReference>
<dbReference type="NCBIfam" id="TIGR01720">
    <property type="entry name" value="NRPS-para261"/>
    <property type="match status" value="2"/>
</dbReference>
<dbReference type="GO" id="GO:0003824">
    <property type="term" value="F:catalytic activity"/>
    <property type="evidence" value="ECO:0007669"/>
    <property type="project" value="InterPro"/>
</dbReference>
<evidence type="ECO:0000256" key="2">
    <source>
        <dbReference type="ARBA" id="ARBA00006432"/>
    </source>
</evidence>
<dbReference type="Pfam" id="PF13193">
    <property type="entry name" value="AMP-binding_C"/>
    <property type="match status" value="4"/>
</dbReference>
<dbReference type="NCBIfam" id="TIGR01733">
    <property type="entry name" value="AA-adenyl-dom"/>
    <property type="match status" value="4"/>
</dbReference>
<dbReference type="PANTHER" id="PTHR45527:SF1">
    <property type="entry name" value="FATTY ACID SYNTHASE"/>
    <property type="match status" value="1"/>
</dbReference>
<dbReference type="Gene3D" id="3.30.559.30">
    <property type="entry name" value="Nonribosomal peptide synthetase, condensation domain"/>
    <property type="match status" value="5"/>
</dbReference>
<dbReference type="InterPro" id="IPR036736">
    <property type="entry name" value="ACP-like_sf"/>
</dbReference>
<dbReference type="CDD" id="cd17652">
    <property type="entry name" value="A_NRPS_CmdD_like"/>
    <property type="match status" value="2"/>
</dbReference>